<gene>
    <name evidence="2" type="ORF">Goari_024048</name>
</gene>
<protein>
    <submittedName>
        <fullName evidence="2">Uncharacterized protein</fullName>
    </submittedName>
</protein>
<evidence type="ECO:0000256" key="1">
    <source>
        <dbReference type="SAM" id="MobiDB-lite"/>
    </source>
</evidence>
<dbReference type="AlphaFoldDB" id="A0A7J8X4Y0"/>
<feature type="compositionally biased region" description="Polar residues" evidence="1">
    <location>
        <begin position="1"/>
        <end position="18"/>
    </location>
</feature>
<dbReference type="Proteomes" id="UP000593577">
    <property type="component" value="Unassembled WGS sequence"/>
</dbReference>
<accession>A0A7J8X4Y0</accession>
<name>A0A7J8X4Y0_GOSAI</name>
<reference evidence="2 3" key="1">
    <citation type="journal article" date="2019" name="Genome Biol. Evol.">
        <title>Insights into the evolution of the New World diploid cottons (Gossypium, subgenus Houzingenia) based on genome sequencing.</title>
        <authorList>
            <person name="Grover C.E."/>
            <person name="Arick M.A. 2nd"/>
            <person name="Thrash A."/>
            <person name="Conover J.L."/>
            <person name="Sanders W.S."/>
            <person name="Peterson D.G."/>
            <person name="Frelichowski J.E."/>
            <person name="Scheffler J.A."/>
            <person name="Scheffler B.E."/>
            <person name="Wendel J.F."/>
        </authorList>
    </citation>
    <scope>NUCLEOTIDE SEQUENCE [LARGE SCALE GENOMIC DNA]</scope>
    <source>
        <strain evidence="2">185</strain>
        <tissue evidence="2">Leaf</tissue>
    </source>
</reference>
<proteinExistence type="predicted"/>
<evidence type="ECO:0000313" key="2">
    <source>
        <dbReference type="EMBL" id="MBA0682321.1"/>
    </source>
</evidence>
<organism evidence="2 3">
    <name type="scientific">Gossypium aridum</name>
    <name type="common">American cotton</name>
    <name type="synonym">Erioxylum aridum</name>
    <dbReference type="NCBI Taxonomy" id="34290"/>
    <lineage>
        <taxon>Eukaryota</taxon>
        <taxon>Viridiplantae</taxon>
        <taxon>Streptophyta</taxon>
        <taxon>Embryophyta</taxon>
        <taxon>Tracheophyta</taxon>
        <taxon>Spermatophyta</taxon>
        <taxon>Magnoliopsida</taxon>
        <taxon>eudicotyledons</taxon>
        <taxon>Gunneridae</taxon>
        <taxon>Pentapetalae</taxon>
        <taxon>rosids</taxon>
        <taxon>malvids</taxon>
        <taxon>Malvales</taxon>
        <taxon>Malvaceae</taxon>
        <taxon>Malvoideae</taxon>
        <taxon>Gossypium</taxon>
    </lineage>
</organism>
<evidence type="ECO:0000313" key="3">
    <source>
        <dbReference type="Proteomes" id="UP000593577"/>
    </source>
</evidence>
<keyword evidence="3" id="KW-1185">Reference proteome</keyword>
<feature type="region of interest" description="Disordered" evidence="1">
    <location>
        <begin position="1"/>
        <end position="49"/>
    </location>
</feature>
<comment type="caution">
    <text evidence="2">The sequence shown here is derived from an EMBL/GenBank/DDBJ whole genome shotgun (WGS) entry which is preliminary data.</text>
</comment>
<dbReference type="EMBL" id="JABFAA010000005">
    <property type="protein sequence ID" value="MBA0682321.1"/>
    <property type="molecule type" value="Genomic_DNA"/>
</dbReference>
<sequence length="104" mass="11300">MVKTLSTVGKNSAGSNNGVGRATKKVKHRTDVPPDLDGPTVDRNGQVVRETNVPKDSYKTKLLGAHLDQNTRTNMKEIFELQDGNVATEVVDGVPSITFSNRVH</sequence>